<gene>
    <name evidence="1" type="ORF">K7J14_15365</name>
</gene>
<proteinExistence type="predicted"/>
<accession>A0AAE3EMA4</accession>
<reference evidence="1" key="1">
    <citation type="submission" date="2021-08" db="EMBL/GenBank/DDBJ databases">
        <title>Comparative analyses of Brucepasteria parasyntrophica and Teretinema zuelzerae.</title>
        <authorList>
            <person name="Song Y."/>
            <person name="Brune A."/>
        </authorList>
    </citation>
    <scope>NUCLEOTIDE SEQUENCE</scope>
    <source>
        <strain evidence="1">DSM 1903</strain>
    </source>
</reference>
<sequence length="104" mass="12281">MKNEKETFSEFLNRKQIELRNSQIESLKKRWPNLSDYEIECVYNKSIFIGMSRDGLIASFGNPEDINTSVGPWGKHEQFVYPGKKDYENIYVYVENGFITSWQD</sequence>
<protein>
    <submittedName>
        <fullName evidence="1">Uncharacterized protein</fullName>
    </submittedName>
</protein>
<comment type="caution">
    <text evidence="1">The sequence shown here is derived from an EMBL/GenBank/DDBJ whole genome shotgun (WGS) entry which is preliminary data.</text>
</comment>
<dbReference type="Proteomes" id="UP001198163">
    <property type="component" value="Unassembled WGS sequence"/>
</dbReference>
<organism evidence="1 2">
    <name type="scientific">Teretinema zuelzerae</name>
    <dbReference type="NCBI Taxonomy" id="156"/>
    <lineage>
        <taxon>Bacteria</taxon>
        <taxon>Pseudomonadati</taxon>
        <taxon>Spirochaetota</taxon>
        <taxon>Spirochaetia</taxon>
        <taxon>Spirochaetales</taxon>
        <taxon>Treponemataceae</taxon>
        <taxon>Teretinema</taxon>
    </lineage>
</organism>
<dbReference type="AlphaFoldDB" id="A0AAE3EMA4"/>
<name>A0AAE3EMA4_9SPIR</name>
<evidence type="ECO:0000313" key="1">
    <source>
        <dbReference type="EMBL" id="MCD1656078.1"/>
    </source>
</evidence>
<dbReference type="EMBL" id="JAINWA010000003">
    <property type="protein sequence ID" value="MCD1656078.1"/>
    <property type="molecule type" value="Genomic_DNA"/>
</dbReference>
<evidence type="ECO:0000313" key="2">
    <source>
        <dbReference type="Proteomes" id="UP001198163"/>
    </source>
</evidence>
<keyword evidence="2" id="KW-1185">Reference proteome</keyword>
<dbReference type="RefSeq" id="WP_230758454.1">
    <property type="nucleotide sequence ID" value="NZ_JAINWA010000003.1"/>
</dbReference>